<dbReference type="CDD" id="cd07302">
    <property type="entry name" value="CHD"/>
    <property type="match status" value="1"/>
</dbReference>
<keyword evidence="1" id="KW-0812">Transmembrane</keyword>
<dbReference type="InterPro" id="IPR001054">
    <property type="entry name" value="A/G_cyclase"/>
</dbReference>
<dbReference type="PROSITE" id="PS50125">
    <property type="entry name" value="GUANYLATE_CYCLASE_2"/>
    <property type="match status" value="1"/>
</dbReference>
<organism evidence="3 4">
    <name type="scientific">Desulfofustis limnaeus</name>
    <dbReference type="NCBI Taxonomy" id="2740163"/>
    <lineage>
        <taxon>Bacteria</taxon>
        <taxon>Pseudomonadati</taxon>
        <taxon>Thermodesulfobacteriota</taxon>
        <taxon>Desulfobulbia</taxon>
        <taxon>Desulfobulbales</taxon>
        <taxon>Desulfocapsaceae</taxon>
        <taxon>Desulfofustis</taxon>
    </lineage>
</organism>
<dbReference type="Gene3D" id="3.30.70.1230">
    <property type="entry name" value="Nucleotide cyclase"/>
    <property type="match status" value="1"/>
</dbReference>
<dbReference type="RefSeq" id="WP_284152305.1">
    <property type="nucleotide sequence ID" value="NZ_AP025516.1"/>
</dbReference>
<name>A0ABM7WDB9_9BACT</name>
<dbReference type="PANTHER" id="PTHR43081">
    <property type="entry name" value="ADENYLATE CYCLASE, TERMINAL-DIFFERENTIATION SPECIFIC-RELATED"/>
    <property type="match status" value="1"/>
</dbReference>
<keyword evidence="4" id="KW-1185">Reference proteome</keyword>
<sequence length="360" mass="40324">MMTMRLKYHKYSQLRVFLVVSILVGATLCVVQSAHVFTRFDLAFFRLESLAGYQPIPLSVTILIIMFHSLFPGIIILEEGVVKGIIYTVIAWIFYTVLVHSYSEAFKLFMPMAAPLIGTLVSVIRVLGWGSTVLEEEKNDIKKTFGHFVEPSIATLAIENPDLLEEDGVRKTVTVLFADLRGFTKLCRDIEPEQVIKMMRECFGKLISIARANGGVIDKLIGDSLMVVWGNPVDRSDHAEKAVEAALEMQAMMRNLRQKWRSKLGVNVDLGIGINTDQVVVGTIGSEEFCDYTVLGYGVNIASRIERGCPGGEICVSRKTAEQLNGLYQCEFMGRFEYKNVKDKIEVFRVVQAGYQGKKT</sequence>
<feature type="domain" description="Guanylate cyclase" evidence="2">
    <location>
        <begin position="174"/>
        <end position="306"/>
    </location>
</feature>
<protein>
    <recommendedName>
        <fullName evidence="2">Guanylate cyclase domain-containing protein</fullName>
    </recommendedName>
</protein>
<dbReference type="PANTHER" id="PTHR43081:SF1">
    <property type="entry name" value="ADENYLATE CYCLASE, TERMINAL-DIFFERENTIATION SPECIFIC"/>
    <property type="match status" value="1"/>
</dbReference>
<keyword evidence="1" id="KW-1133">Transmembrane helix</keyword>
<keyword evidence="1" id="KW-0472">Membrane</keyword>
<proteinExistence type="predicted"/>
<evidence type="ECO:0000313" key="3">
    <source>
        <dbReference type="EMBL" id="BDD88977.1"/>
    </source>
</evidence>
<dbReference type="Proteomes" id="UP000830055">
    <property type="component" value="Chromosome"/>
</dbReference>
<dbReference type="Pfam" id="PF00211">
    <property type="entry name" value="Guanylate_cyc"/>
    <property type="match status" value="1"/>
</dbReference>
<evidence type="ECO:0000313" key="4">
    <source>
        <dbReference type="Proteomes" id="UP000830055"/>
    </source>
</evidence>
<dbReference type="SMART" id="SM00044">
    <property type="entry name" value="CYCc"/>
    <property type="match status" value="1"/>
</dbReference>
<reference evidence="3 4" key="1">
    <citation type="submission" date="2022-01" db="EMBL/GenBank/DDBJ databases">
        <title>Desulfofustis limnae sp. nov., a novel mesophilic sulfate-reducing bacterium isolated from marsh soil.</title>
        <authorList>
            <person name="Watanabe M."/>
            <person name="Takahashi A."/>
            <person name="Kojima H."/>
            <person name="Fukui M."/>
        </authorList>
    </citation>
    <scope>NUCLEOTIDE SEQUENCE [LARGE SCALE GENOMIC DNA]</scope>
    <source>
        <strain evidence="3 4">PPLL</strain>
    </source>
</reference>
<dbReference type="InterPro" id="IPR050697">
    <property type="entry name" value="Adenylyl/Guanylyl_Cyclase_3/4"/>
</dbReference>
<dbReference type="SUPFAM" id="SSF55073">
    <property type="entry name" value="Nucleotide cyclase"/>
    <property type="match status" value="1"/>
</dbReference>
<accession>A0ABM7WDB9</accession>
<dbReference type="EMBL" id="AP025516">
    <property type="protein sequence ID" value="BDD88977.1"/>
    <property type="molecule type" value="Genomic_DNA"/>
</dbReference>
<dbReference type="InterPro" id="IPR029787">
    <property type="entry name" value="Nucleotide_cyclase"/>
</dbReference>
<feature type="transmembrane region" description="Helical" evidence="1">
    <location>
        <begin position="57"/>
        <end position="77"/>
    </location>
</feature>
<evidence type="ECO:0000256" key="1">
    <source>
        <dbReference type="SAM" id="Phobius"/>
    </source>
</evidence>
<feature type="transmembrane region" description="Helical" evidence="1">
    <location>
        <begin position="84"/>
        <end position="102"/>
    </location>
</feature>
<evidence type="ECO:0000259" key="2">
    <source>
        <dbReference type="PROSITE" id="PS50125"/>
    </source>
</evidence>
<gene>
    <name evidence="3" type="ORF">DPPLL_33420</name>
</gene>